<dbReference type="EMBL" id="CAFBQU010000026">
    <property type="protein sequence ID" value="CAB5065998.1"/>
    <property type="molecule type" value="Genomic_DNA"/>
</dbReference>
<proteinExistence type="predicted"/>
<accession>A0A6J7UNK4</accession>
<evidence type="ECO:0000313" key="1">
    <source>
        <dbReference type="EMBL" id="CAB5020780.1"/>
    </source>
</evidence>
<evidence type="ECO:0000313" key="2">
    <source>
        <dbReference type="EMBL" id="CAB5065998.1"/>
    </source>
</evidence>
<dbReference type="EMBL" id="CAFBPN010000038">
    <property type="protein sequence ID" value="CAB5020780.1"/>
    <property type="molecule type" value="Genomic_DNA"/>
</dbReference>
<reference evidence="2" key="1">
    <citation type="submission" date="2020-05" db="EMBL/GenBank/DDBJ databases">
        <authorList>
            <person name="Chiriac C."/>
            <person name="Salcher M."/>
            <person name="Ghai R."/>
            <person name="Kavagutti S V."/>
        </authorList>
    </citation>
    <scope>NUCLEOTIDE SEQUENCE</scope>
</reference>
<organism evidence="2">
    <name type="scientific">freshwater metagenome</name>
    <dbReference type="NCBI Taxonomy" id="449393"/>
    <lineage>
        <taxon>unclassified sequences</taxon>
        <taxon>metagenomes</taxon>
        <taxon>ecological metagenomes</taxon>
    </lineage>
</organism>
<protein>
    <submittedName>
        <fullName evidence="2">Unannotated protein</fullName>
    </submittedName>
</protein>
<dbReference type="AlphaFoldDB" id="A0A6J7UNK4"/>
<gene>
    <name evidence="1" type="ORF">UFOPK4098_00851</name>
    <name evidence="2" type="ORF">UFOPK4347_01069</name>
</gene>
<sequence length="67" mass="7413">MTSPSPSIICVDCGGPAHLITPPREDDEWLVGDVVAYRCRDCLDRWDLVLTAEDLGIEEDQADQPDV</sequence>
<name>A0A6J7UNK4_9ZZZZ</name>